<dbReference type="SMART" id="SM00304">
    <property type="entry name" value="HAMP"/>
    <property type="match status" value="1"/>
</dbReference>
<dbReference type="AlphaFoldDB" id="A0A1H6YMP4"/>
<dbReference type="Pfam" id="PF00069">
    <property type="entry name" value="Pkinase"/>
    <property type="match status" value="1"/>
</dbReference>
<evidence type="ECO:0000313" key="10">
    <source>
        <dbReference type="EMBL" id="SEJ42598.1"/>
    </source>
</evidence>
<dbReference type="SUPFAM" id="SSF56112">
    <property type="entry name" value="Protein kinase-like (PK-like)"/>
    <property type="match status" value="1"/>
</dbReference>
<dbReference type="CDD" id="cd14014">
    <property type="entry name" value="STKc_PknB_like"/>
    <property type="match status" value="1"/>
</dbReference>
<dbReference type="InterPro" id="IPR000719">
    <property type="entry name" value="Prot_kinase_dom"/>
</dbReference>
<evidence type="ECO:0000259" key="9">
    <source>
        <dbReference type="PROSITE" id="PS50885"/>
    </source>
</evidence>
<protein>
    <submittedName>
        <fullName evidence="10">Serine/threonine protein kinase</fullName>
    </submittedName>
</protein>
<dbReference type="InterPro" id="IPR008271">
    <property type="entry name" value="Ser/Thr_kinase_AS"/>
</dbReference>
<dbReference type="Pfam" id="PF00672">
    <property type="entry name" value="HAMP"/>
    <property type="match status" value="1"/>
</dbReference>
<dbReference type="InterPro" id="IPR003660">
    <property type="entry name" value="HAMP_dom"/>
</dbReference>
<evidence type="ECO:0000256" key="7">
    <source>
        <dbReference type="SAM" id="Phobius"/>
    </source>
</evidence>
<dbReference type="Gene3D" id="1.10.510.10">
    <property type="entry name" value="Transferase(Phosphotransferase) domain 1"/>
    <property type="match status" value="1"/>
</dbReference>
<keyword evidence="1" id="KW-0808">Transferase</keyword>
<dbReference type="Proteomes" id="UP000199420">
    <property type="component" value="Unassembled WGS sequence"/>
</dbReference>
<dbReference type="PROSITE" id="PS00107">
    <property type="entry name" value="PROTEIN_KINASE_ATP"/>
    <property type="match status" value="1"/>
</dbReference>
<name>A0A1H6YMP4_9GAMM</name>
<feature type="transmembrane region" description="Helical" evidence="7">
    <location>
        <begin position="307"/>
        <end position="328"/>
    </location>
</feature>
<dbReference type="RefSeq" id="WP_091339756.1">
    <property type="nucleotide sequence ID" value="NZ_FNYC01000007.1"/>
</dbReference>
<feature type="transmembrane region" description="Helical" evidence="7">
    <location>
        <begin position="470"/>
        <end position="490"/>
    </location>
</feature>
<dbReference type="SMART" id="SM00220">
    <property type="entry name" value="S_TKc"/>
    <property type="match status" value="1"/>
</dbReference>
<keyword evidence="2 5" id="KW-0547">Nucleotide-binding</keyword>
<sequence length="576" mass="63346">MVAGLIPAADERAVPPTVGRYRIEGVLGAGAMAVVYAGFDPEIERRVAIKCLRSAVAADPAYRARFVTEARAVGHLTHPHIVTLFDVGEMEDGRPYIAMERLSGDTLASRVAREGLPSLPVVIGLVEQIASALDYAHAQGVVHQDIKPENIMLSDGWQHAKVSDFGIAERRDLRHAGAPRREIGGTPAYMAPEHLRGERTDARSDLFSLGVVLYWLLSGKLPWEETGDVKRLLAERQRLPQPALQARDPFTPSILLDIVQTLLAPAPQDRYQRGAELIDDLRLALREYERLHQKPIATRLISLRLRWAGILAAVLSLTLLIGLAAIYARQNAAVTGLAQDFGRSLGRMVASEAAENLLLDDRAATRALVQDISRNRQIYYLAIANRYGEVIASTRADEAGRPLPARTNEEFLPGTGDITSYRVRIPDGNDPGEMLVFDVPVRYQTAKVGQLRLGISDAPLRAAQKTTLKAIVAVLLVTLAAVTGAAYWLFRRLLGLLDVLGEAMLRVGRGDFSHRIRLVRHDELGRLFAAFNLMSNALQARERRPRRSAARSSTPLELPTRILPAPEQVGDKVARD</sequence>
<dbReference type="GO" id="GO:0005524">
    <property type="term" value="F:ATP binding"/>
    <property type="evidence" value="ECO:0007669"/>
    <property type="project" value="UniProtKB-UniRule"/>
</dbReference>
<dbReference type="PROSITE" id="PS50885">
    <property type="entry name" value="HAMP"/>
    <property type="match status" value="1"/>
</dbReference>
<evidence type="ECO:0000256" key="2">
    <source>
        <dbReference type="ARBA" id="ARBA00022741"/>
    </source>
</evidence>
<accession>A0A1H6YMP4</accession>
<keyword evidence="11" id="KW-1185">Reference proteome</keyword>
<evidence type="ECO:0000256" key="3">
    <source>
        <dbReference type="ARBA" id="ARBA00022777"/>
    </source>
</evidence>
<keyword evidence="4 5" id="KW-0067">ATP-binding</keyword>
<dbReference type="PROSITE" id="PS00108">
    <property type="entry name" value="PROTEIN_KINASE_ST"/>
    <property type="match status" value="1"/>
</dbReference>
<dbReference type="GO" id="GO:0016020">
    <property type="term" value="C:membrane"/>
    <property type="evidence" value="ECO:0007669"/>
    <property type="project" value="InterPro"/>
</dbReference>
<keyword evidence="7" id="KW-1133">Transmembrane helix</keyword>
<keyword evidence="7" id="KW-0812">Transmembrane</keyword>
<dbReference type="InterPro" id="IPR017441">
    <property type="entry name" value="Protein_kinase_ATP_BS"/>
</dbReference>
<feature type="domain" description="HAMP" evidence="9">
    <location>
        <begin position="491"/>
        <end position="543"/>
    </location>
</feature>
<dbReference type="PROSITE" id="PS50011">
    <property type="entry name" value="PROTEIN_KINASE_DOM"/>
    <property type="match status" value="1"/>
</dbReference>
<feature type="region of interest" description="Disordered" evidence="6">
    <location>
        <begin position="542"/>
        <end position="576"/>
    </location>
</feature>
<gene>
    <name evidence="10" type="ORF">SAMN04487997_3318</name>
</gene>
<evidence type="ECO:0000259" key="8">
    <source>
        <dbReference type="PROSITE" id="PS50011"/>
    </source>
</evidence>
<dbReference type="Gene3D" id="3.30.200.20">
    <property type="entry name" value="Phosphorylase Kinase, domain 1"/>
    <property type="match status" value="1"/>
</dbReference>
<keyword evidence="10" id="KW-0723">Serine/threonine-protein kinase</keyword>
<evidence type="ECO:0000256" key="6">
    <source>
        <dbReference type="SAM" id="MobiDB-lite"/>
    </source>
</evidence>
<feature type="domain" description="Protein kinase" evidence="8">
    <location>
        <begin position="21"/>
        <end position="283"/>
    </location>
</feature>
<dbReference type="STRING" id="529704.SAMN02927913_3365"/>
<evidence type="ECO:0000256" key="5">
    <source>
        <dbReference type="PROSITE-ProRule" id="PRU10141"/>
    </source>
</evidence>
<keyword evidence="3 10" id="KW-0418">Kinase</keyword>
<dbReference type="EMBL" id="FNYC01000007">
    <property type="protein sequence ID" value="SEJ42598.1"/>
    <property type="molecule type" value="Genomic_DNA"/>
</dbReference>
<evidence type="ECO:0000256" key="4">
    <source>
        <dbReference type="ARBA" id="ARBA00022840"/>
    </source>
</evidence>
<dbReference type="PANTHER" id="PTHR43289:SF6">
    <property type="entry name" value="SERINE_THREONINE-PROTEIN KINASE NEKL-3"/>
    <property type="match status" value="1"/>
</dbReference>
<organism evidence="10 11">
    <name type="scientific">Frateuria terrea</name>
    <dbReference type="NCBI Taxonomy" id="529704"/>
    <lineage>
        <taxon>Bacteria</taxon>
        <taxon>Pseudomonadati</taxon>
        <taxon>Pseudomonadota</taxon>
        <taxon>Gammaproteobacteria</taxon>
        <taxon>Lysobacterales</taxon>
        <taxon>Rhodanobacteraceae</taxon>
        <taxon>Frateuria</taxon>
    </lineage>
</organism>
<keyword evidence="7" id="KW-0472">Membrane</keyword>
<reference evidence="10 11" key="1">
    <citation type="submission" date="2016-10" db="EMBL/GenBank/DDBJ databases">
        <authorList>
            <person name="de Groot N.N."/>
        </authorList>
    </citation>
    <scope>NUCLEOTIDE SEQUENCE [LARGE SCALE GENOMIC DNA]</scope>
    <source>
        <strain evidence="10 11">DSM 26515</strain>
    </source>
</reference>
<dbReference type="Gene3D" id="6.10.340.10">
    <property type="match status" value="1"/>
</dbReference>
<dbReference type="OrthoDB" id="9801841at2"/>
<dbReference type="SUPFAM" id="SSF158472">
    <property type="entry name" value="HAMP domain-like"/>
    <property type="match status" value="1"/>
</dbReference>
<evidence type="ECO:0000256" key="1">
    <source>
        <dbReference type="ARBA" id="ARBA00022679"/>
    </source>
</evidence>
<feature type="binding site" evidence="5">
    <location>
        <position position="50"/>
    </location>
    <ligand>
        <name>ATP</name>
        <dbReference type="ChEBI" id="CHEBI:30616"/>
    </ligand>
</feature>
<dbReference type="CDD" id="cd06225">
    <property type="entry name" value="HAMP"/>
    <property type="match status" value="1"/>
</dbReference>
<dbReference type="GO" id="GO:0004674">
    <property type="term" value="F:protein serine/threonine kinase activity"/>
    <property type="evidence" value="ECO:0007669"/>
    <property type="project" value="UniProtKB-KW"/>
</dbReference>
<dbReference type="InterPro" id="IPR011009">
    <property type="entry name" value="Kinase-like_dom_sf"/>
</dbReference>
<evidence type="ECO:0000313" key="11">
    <source>
        <dbReference type="Proteomes" id="UP000199420"/>
    </source>
</evidence>
<proteinExistence type="predicted"/>
<dbReference type="GO" id="GO:0007165">
    <property type="term" value="P:signal transduction"/>
    <property type="evidence" value="ECO:0007669"/>
    <property type="project" value="InterPro"/>
</dbReference>
<dbReference type="PANTHER" id="PTHR43289">
    <property type="entry name" value="MITOGEN-ACTIVATED PROTEIN KINASE KINASE KINASE 20-RELATED"/>
    <property type="match status" value="1"/>
</dbReference>